<feature type="compositionally biased region" description="Low complexity" evidence="1">
    <location>
        <begin position="190"/>
        <end position="200"/>
    </location>
</feature>
<evidence type="ECO:0000313" key="4">
    <source>
        <dbReference type="Proteomes" id="UP000324022"/>
    </source>
</evidence>
<dbReference type="Gene3D" id="1.10.10.60">
    <property type="entry name" value="Homeodomain-like"/>
    <property type="match status" value="1"/>
</dbReference>
<feature type="compositionally biased region" description="Acidic residues" evidence="1">
    <location>
        <begin position="143"/>
        <end position="159"/>
    </location>
</feature>
<name>A0A5C3DXP0_9BASI</name>
<feature type="domain" description="DEK-C" evidence="2">
    <location>
        <begin position="3"/>
        <end position="62"/>
    </location>
</feature>
<feature type="compositionally biased region" description="Low complexity" evidence="1">
    <location>
        <begin position="292"/>
        <end position="302"/>
    </location>
</feature>
<accession>A0A5C3DXP0</accession>
<sequence>MSLPSDSELVKQVHAIIVRAYETDTIAGHSKRKVREMLSEHFGVDLESKKKVISQMTMDQLSLVSASRDLENMQAQPSTSRSPSSTKSAKPAKAKATPKAKAVEKRTPTKRKSALSFDLDDEIQSDGQADYVGASADPISDSSEVEAEADDFSELEEDSSISRSHKQTKSTKGIKTKSSLSASKFKKASASRSSAGGSQAEQRLIRLKKLVAECGVRKPWKKLYETERISETDFSGQCRVVQGVLTELGMTGKGSIEQARKIREQREFADELAALQENKVIDDGGRARRTRGSMGSSSSTKQRGGKTITISDDMDDSDEESDFEAEAEQAKRPSKKARISNATSRSKKVSDEEDSEDQGPTRRSFKSSLASFAADLNSDSD</sequence>
<dbReference type="PANTHER" id="PTHR15410">
    <property type="entry name" value="HIRA-INTERACTING PROTEIN 3"/>
    <property type="match status" value="1"/>
</dbReference>
<feature type="compositionally biased region" description="Acidic residues" evidence="1">
    <location>
        <begin position="312"/>
        <end position="327"/>
    </location>
</feature>
<gene>
    <name evidence="3" type="ORF">UTRI_01640</name>
</gene>
<protein>
    <recommendedName>
        <fullName evidence="2">DEK-C domain-containing protein</fullName>
    </recommendedName>
</protein>
<dbReference type="EMBL" id="OOIN01000005">
    <property type="protein sequence ID" value="SPO22962.1"/>
    <property type="molecule type" value="Genomic_DNA"/>
</dbReference>
<organism evidence="3 4">
    <name type="scientific">Ustilago trichophora</name>
    <dbReference type="NCBI Taxonomy" id="86804"/>
    <lineage>
        <taxon>Eukaryota</taxon>
        <taxon>Fungi</taxon>
        <taxon>Dikarya</taxon>
        <taxon>Basidiomycota</taxon>
        <taxon>Ustilaginomycotina</taxon>
        <taxon>Ustilaginomycetes</taxon>
        <taxon>Ustilaginales</taxon>
        <taxon>Ustilaginaceae</taxon>
        <taxon>Ustilago</taxon>
    </lineage>
</organism>
<dbReference type="InterPro" id="IPR037647">
    <property type="entry name" value="HIRIP3"/>
</dbReference>
<evidence type="ECO:0000313" key="3">
    <source>
        <dbReference type="EMBL" id="SPO22962.1"/>
    </source>
</evidence>
<dbReference type="Pfam" id="PF08766">
    <property type="entry name" value="DEK_C"/>
    <property type="match status" value="1"/>
</dbReference>
<feature type="compositionally biased region" description="Low complexity" evidence="1">
    <location>
        <begin position="77"/>
        <end position="89"/>
    </location>
</feature>
<proteinExistence type="predicted"/>
<dbReference type="SUPFAM" id="SSF109715">
    <property type="entry name" value="DEK C-terminal domain"/>
    <property type="match status" value="1"/>
</dbReference>
<feature type="region of interest" description="Disordered" evidence="1">
    <location>
        <begin position="70"/>
        <end position="201"/>
    </location>
</feature>
<reference evidence="3 4" key="1">
    <citation type="submission" date="2018-03" db="EMBL/GenBank/DDBJ databases">
        <authorList>
            <person name="Guldener U."/>
        </authorList>
    </citation>
    <scope>NUCLEOTIDE SEQUENCE [LARGE SCALE GENOMIC DNA]</scope>
    <source>
        <strain evidence="3 4">NBRC100155</strain>
    </source>
</reference>
<evidence type="ECO:0000256" key="1">
    <source>
        <dbReference type="SAM" id="MobiDB-lite"/>
    </source>
</evidence>
<dbReference type="InterPro" id="IPR014876">
    <property type="entry name" value="DEK_C"/>
</dbReference>
<evidence type="ECO:0000259" key="2">
    <source>
        <dbReference type="PROSITE" id="PS51998"/>
    </source>
</evidence>
<dbReference type="Proteomes" id="UP000324022">
    <property type="component" value="Unassembled WGS sequence"/>
</dbReference>
<feature type="compositionally biased region" description="Basic residues" evidence="1">
    <location>
        <begin position="163"/>
        <end position="175"/>
    </location>
</feature>
<keyword evidence="4" id="KW-1185">Reference proteome</keyword>
<dbReference type="GO" id="GO:0005634">
    <property type="term" value="C:nucleus"/>
    <property type="evidence" value="ECO:0007669"/>
    <property type="project" value="TreeGrafter"/>
</dbReference>
<dbReference type="PANTHER" id="PTHR15410:SF2">
    <property type="entry name" value="HIRA-INTERACTING PROTEIN 3"/>
    <property type="match status" value="1"/>
</dbReference>
<feature type="region of interest" description="Disordered" evidence="1">
    <location>
        <begin position="275"/>
        <end position="381"/>
    </location>
</feature>
<dbReference type="PROSITE" id="PS51998">
    <property type="entry name" value="DEK_C"/>
    <property type="match status" value="1"/>
</dbReference>
<dbReference type="OrthoDB" id="552755at2759"/>
<dbReference type="AlphaFoldDB" id="A0A5C3DXP0"/>